<proteinExistence type="inferred from homology"/>
<accession>A0A9P0STV4</accession>
<gene>
    <name evidence="12" type="ORF">PIBRA_LOCUS1333</name>
</gene>
<evidence type="ECO:0000256" key="6">
    <source>
        <dbReference type="ARBA" id="ARBA00022989"/>
    </source>
</evidence>
<evidence type="ECO:0000313" key="12">
    <source>
        <dbReference type="EMBL" id="CAH3942271.1"/>
    </source>
</evidence>
<keyword evidence="8" id="KW-0496">Mitochondrion</keyword>
<feature type="domain" description="Peptidase S1" evidence="11">
    <location>
        <begin position="304"/>
        <end position="562"/>
    </location>
</feature>
<dbReference type="InterPro" id="IPR004203">
    <property type="entry name" value="Cyt_c_oxidase_su4_fam"/>
</dbReference>
<dbReference type="Gene3D" id="2.40.10.10">
    <property type="entry name" value="Trypsin-like serine proteases"/>
    <property type="match status" value="1"/>
</dbReference>
<evidence type="ECO:0000256" key="8">
    <source>
        <dbReference type="ARBA" id="ARBA00023128"/>
    </source>
</evidence>
<dbReference type="SMART" id="SM00020">
    <property type="entry name" value="Tryp_SPc"/>
    <property type="match status" value="1"/>
</dbReference>
<evidence type="ECO:0000256" key="9">
    <source>
        <dbReference type="ARBA" id="ARBA00023136"/>
    </source>
</evidence>
<dbReference type="CDD" id="cd00922">
    <property type="entry name" value="Cyt_c_Oxidase_IV"/>
    <property type="match status" value="1"/>
</dbReference>
<evidence type="ECO:0000256" key="7">
    <source>
        <dbReference type="ARBA" id="ARBA00023002"/>
    </source>
</evidence>
<dbReference type="InterPro" id="IPR001314">
    <property type="entry name" value="Peptidase_S1A"/>
</dbReference>
<keyword evidence="9 10" id="KW-0472">Membrane</keyword>
<feature type="transmembrane region" description="Helical" evidence="10">
    <location>
        <begin position="164"/>
        <end position="182"/>
    </location>
</feature>
<name>A0A9P0STV4_PIEBR</name>
<reference evidence="12" key="1">
    <citation type="submission" date="2022-05" db="EMBL/GenBank/DDBJ databases">
        <authorList>
            <person name="Okamura Y."/>
        </authorList>
    </citation>
    <scope>NUCLEOTIDE SEQUENCE</scope>
</reference>
<keyword evidence="6 10" id="KW-1133">Transmembrane helix</keyword>
<evidence type="ECO:0000256" key="4">
    <source>
        <dbReference type="ARBA" id="ARBA00022792"/>
    </source>
</evidence>
<dbReference type="CDD" id="cd00190">
    <property type="entry name" value="Tryp_SPc"/>
    <property type="match status" value="1"/>
</dbReference>
<dbReference type="GO" id="GO:0016491">
    <property type="term" value="F:oxidoreductase activity"/>
    <property type="evidence" value="ECO:0007669"/>
    <property type="project" value="UniProtKB-KW"/>
</dbReference>
<evidence type="ECO:0000313" key="13">
    <source>
        <dbReference type="Proteomes" id="UP001152562"/>
    </source>
</evidence>
<evidence type="ECO:0000256" key="10">
    <source>
        <dbReference type="SAM" id="Phobius"/>
    </source>
</evidence>
<sequence>MLSNFSSLPIKCSTFGLSVRTTYNCTRIGNRDWVGHGVNGMANYKDDAHFPFPAVRFKENTRDICALREKEKGDWRLLCCEEKKALYRASFCQTFSEFQHPTGQWKFCVGWALFLTSFTFWMALRDRERCDWRTLCIEEKKALYRASFCQTFAEFQAPTGQWKFCLGWALFATSFCFWMIMFSRRYVWEPLPSSFSKESQKAQLRRMLELRVAPIDGLSSRWDYDNDRWKVAIVLALVGLSVANPTPLGLGLTTLVESENIFRKSMTQQEYDGLPIEYPVKSSRTDKLTTKLDQETPDRRFRRIYNADEVASIEEFPFLAALLVNKQLWCGAAIIASDRVLTAAHCLQLQYNNRFFREYVKMLTIRLGSSNATSGGEIYQVSEIFFHPNYKPDTLEFNFAVVRLHRNISNDRMKSKVAKIDFATERIVPTDSVITFLGWGSVLGIGGLGGKVLLQKLELPIYDLADCQEIYGRELVTRTNFCAGYITKAKNVCNHDAGGPAILNGVLVGILSFSSKRCDILDQPAVFSAVGAVTTWIDTIGESSFKLTNSELKYPDWINKQE</sequence>
<dbReference type="SUPFAM" id="SSF50494">
    <property type="entry name" value="Trypsin-like serine proteases"/>
    <property type="match status" value="1"/>
</dbReference>
<evidence type="ECO:0000256" key="1">
    <source>
        <dbReference type="ARBA" id="ARBA00004434"/>
    </source>
</evidence>
<dbReference type="PROSITE" id="PS50240">
    <property type="entry name" value="TRYPSIN_DOM"/>
    <property type="match status" value="1"/>
</dbReference>
<protein>
    <recommendedName>
        <fullName evidence="11">Peptidase S1 domain-containing protein</fullName>
    </recommendedName>
</protein>
<dbReference type="Proteomes" id="UP001152562">
    <property type="component" value="Unassembled WGS sequence"/>
</dbReference>
<dbReference type="InterPro" id="IPR009003">
    <property type="entry name" value="Peptidase_S1_PA"/>
</dbReference>
<keyword evidence="3 10" id="KW-0812">Transmembrane</keyword>
<dbReference type="GO" id="GO:0045277">
    <property type="term" value="C:respiratory chain complex IV"/>
    <property type="evidence" value="ECO:0007669"/>
    <property type="project" value="InterPro"/>
</dbReference>
<evidence type="ECO:0000259" key="11">
    <source>
        <dbReference type="PROSITE" id="PS50240"/>
    </source>
</evidence>
<comment type="caution">
    <text evidence="12">The sequence shown here is derived from an EMBL/GenBank/DDBJ whole genome shotgun (WGS) entry which is preliminary data.</text>
</comment>
<dbReference type="GO" id="GO:0005743">
    <property type="term" value="C:mitochondrial inner membrane"/>
    <property type="evidence" value="ECO:0007669"/>
    <property type="project" value="UniProtKB-SubCell"/>
</dbReference>
<dbReference type="AlphaFoldDB" id="A0A9P0STV4"/>
<dbReference type="EMBL" id="CALOZG010000002">
    <property type="protein sequence ID" value="CAH3942271.1"/>
    <property type="molecule type" value="Genomic_DNA"/>
</dbReference>
<keyword evidence="5" id="KW-0809">Transit peptide</keyword>
<organism evidence="12 13">
    <name type="scientific">Pieris brassicae</name>
    <name type="common">White butterfly</name>
    <name type="synonym">Large white butterfly</name>
    <dbReference type="NCBI Taxonomy" id="7116"/>
    <lineage>
        <taxon>Eukaryota</taxon>
        <taxon>Metazoa</taxon>
        <taxon>Ecdysozoa</taxon>
        <taxon>Arthropoda</taxon>
        <taxon>Hexapoda</taxon>
        <taxon>Insecta</taxon>
        <taxon>Pterygota</taxon>
        <taxon>Neoptera</taxon>
        <taxon>Endopterygota</taxon>
        <taxon>Lepidoptera</taxon>
        <taxon>Glossata</taxon>
        <taxon>Ditrysia</taxon>
        <taxon>Papilionoidea</taxon>
        <taxon>Pieridae</taxon>
        <taxon>Pierinae</taxon>
        <taxon>Pieris</taxon>
    </lineage>
</organism>
<dbReference type="GO" id="GO:0004252">
    <property type="term" value="F:serine-type endopeptidase activity"/>
    <property type="evidence" value="ECO:0007669"/>
    <property type="project" value="InterPro"/>
</dbReference>
<dbReference type="SUPFAM" id="SSF81406">
    <property type="entry name" value="Mitochondrial cytochrome c oxidase subunit IV"/>
    <property type="match status" value="2"/>
</dbReference>
<dbReference type="InterPro" id="IPR036639">
    <property type="entry name" value="Cyt_c_oxidase_su4_sf"/>
</dbReference>
<keyword evidence="4" id="KW-0999">Mitochondrion inner membrane</keyword>
<dbReference type="InterPro" id="IPR043504">
    <property type="entry name" value="Peptidase_S1_PA_chymotrypsin"/>
</dbReference>
<dbReference type="InterPro" id="IPR001254">
    <property type="entry name" value="Trypsin_dom"/>
</dbReference>
<dbReference type="GO" id="GO:0006508">
    <property type="term" value="P:proteolysis"/>
    <property type="evidence" value="ECO:0007669"/>
    <property type="project" value="InterPro"/>
</dbReference>
<comment type="subcellular location">
    <subcellularLocation>
        <location evidence="1">Mitochondrion inner membrane</location>
        <topology evidence="1">Single-pass membrane protein</topology>
    </subcellularLocation>
</comment>
<dbReference type="InterPro" id="IPR018114">
    <property type="entry name" value="TRYPSIN_HIS"/>
</dbReference>
<evidence type="ECO:0000256" key="2">
    <source>
        <dbReference type="ARBA" id="ARBA00008135"/>
    </source>
</evidence>
<dbReference type="Pfam" id="PF00089">
    <property type="entry name" value="Trypsin"/>
    <property type="match status" value="1"/>
</dbReference>
<dbReference type="Pfam" id="PF02936">
    <property type="entry name" value="COX4"/>
    <property type="match status" value="1"/>
</dbReference>
<evidence type="ECO:0000256" key="5">
    <source>
        <dbReference type="ARBA" id="ARBA00022946"/>
    </source>
</evidence>
<feature type="transmembrane region" description="Helical" evidence="10">
    <location>
        <begin position="104"/>
        <end position="124"/>
    </location>
</feature>
<comment type="similarity">
    <text evidence="2">Belongs to the cytochrome c oxidase IV family.</text>
</comment>
<dbReference type="Gene3D" id="1.10.442.10">
    <property type="entry name" value="Cytochrome c oxidase subunit IV"/>
    <property type="match status" value="2"/>
</dbReference>
<keyword evidence="7" id="KW-0560">Oxidoreductase</keyword>
<dbReference type="PRINTS" id="PR00722">
    <property type="entry name" value="CHYMOTRYPSIN"/>
</dbReference>
<dbReference type="PROSITE" id="PS00134">
    <property type="entry name" value="TRYPSIN_HIS"/>
    <property type="match status" value="1"/>
</dbReference>
<dbReference type="FunFam" id="1.10.442.10:FF:000001">
    <property type="entry name" value="Cytochrome c oxidase subunit 4 isoform 1"/>
    <property type="match status" value="1"/>
</dbReference>
<keyword evidence="13" id="KW-1185">Reference proteome</keyword>
<dbReference type="GO" id="GO:0006123">
    <property type="term" value="P:mitochondrial electron transport, cytochrome c to oxygen"/>
    <property type="evidence" value="ECO:0007669"/>
    <property type="project" value="InterPro"/>
</dbReference>
<dbReference type="PANTHER" id="PTHR10707">
    <property type="entry name" value="CYTOCHROME C OXIDASE SUBUNIT IV"/>
    <property type="match status" value="1"/>
</dbReference>
<dbReference type="PANTHER" id="PTHR10707:SF10">
    <property type="entry name" value="CYTOCHROME C OXIDASE SUBUNIT 4"/>
    <property type="match status" value="1"/>
</dbReference>
<evidence type="ECO:0000256" key="3">
    <source>
        <dbReference type="ARBA" id="ARBA00022692"/>
    </source>
</evidence>